<reference evidence="2" key="1">
    <citation type="journal article" date="2019" name="Int. J. Syst. Evol. Microbiol.">
        <title>The Global Catalogue of Microorganisms (GCM) 10K type strain sequencing project: providing services to taxonomists for standard genome sequencing and annotation.</title>
        <authorList>
            <consortium name="The Broad Institute Genomics Platform"/>
            <consortium name="The Broad Institute Genome Sequencing Center for Infectious Disease"/>
            <person name="Wu L."/>
            <person name="Ma J."/>
        </authorList>
    </citation>
    <scope>NUCLEOTIDE SEQUENCE [LARGE SCALE GENOMIC DNA]</scope>
    <source>
        <strain evidence="2">KCTC 42964</strain>
    </source>
</reference>
<dbReference type="SUPFAM" id="SSF88713">
    <property type="entry name" value="Glycoside hydrolase/deacetylase"/>
    <property type="match status" value="1"/>
</dbReference>
<sequence length="245" mass="26587">MAVDINCDMGESFGLWKMGDDEGIMPFITVANVACGFHASDPVHMRKTVALAKKHGVKVGAHPSLPDLQGFGRREMKMERGELAAILIYQVGALSGFLREAEMPLNHIKPHGVLYGMAARDEEIANAICDAAEVFQVPLFGMINTVQEKVYKARGIPFVAEFYVDLDYAGDGRLIITREHEAKDPATAAKRTLRAIEEGKVTTVDGNDVPVGSESVCVHSDTPGAVDVARAVFETIQPHLNRKAA</sequence>
<keyword evidence="2" id="KW-1185">Reference proteome</keyword>
<dbReference type="InterPro" id="IPR005501">
    <property type="entry name" value="LamB/YcsF/PxpA-like"/>
</dbReference>
<dbReference type="NCBIfam" id="NF003814">
    <property type="entry name" value="PRK05406.1-3"/>
    <property type="match status" value="1"/>
</dbReference>
<dbReference type="NCBIfam" id="NF003816">
    <property type="entry name" value="PRK05406.1-5"/>
    <property type="match status" value="1"/>
</dbReference>
<organism evidence="1 2">
    <name type="scientific">Marinibaculum pumilum</name>
    <dbReference type="NCBI Taxonomy" id="1766165"/>
    <lineage>
        <taxon>Bacteria</taxon>
        <taxon>Pseudomonadati</taxon>
        <taxon>Pseudomonadota</taxon>
        <taxon>Alphaproteobacteria</taxon>
        <taxon>Rhodospirillales</taxon>
        <taxon>Rhodospirillaceae</taxon>
        <taxon>Marinibaculum</taxon>
    </lineage>
</organism>
<dbReference type="Gene3D" id="3.20.20.370">
    <property type="entry name" value="Glycoside hydrolase/deacetylase"/>
    <property type="match status" value="1"/>
</dbReference>
<evidence type="ECO:0000313" key="1">
    <source>
        <dbReference type="EMBL" id="MFC3229466.1"/>
    </source>
</evidence>
<dbReference type="RefSeq" id="WP_379903704.1">
    <property type="nucleotide sequence ID" value="NZ_JBHRTR010000032.1"/>
</dbReference>
<gene>
    <name evidence="1" type="ORF">ACFOGJ_19620</name>
</gene>
<dbReference type="PANTHER" id="PTHR30292">
    <property type="entry name" value="UNCHARACTERIZED PROTEIN YBGL-RELATED"/>
    <property type="match status" value="1"/>
</dbReference>
<proteinExistence type="predicted"/>
<evidence type="ECO:0000313" key="2">
    <source>
        <dbReference type="Proteomes" id="UP001595528"/>
    </source>
</evidence>
<dbReference type="EMBL" id="JBHRTR010000032">
    <property type="protein sequence ID" value="MFC3229466.1"/>
    <property type="molecule type" value="Genomic_DNA"/>
</dbReference>
<dbReference type="PANTHER" id="PTHR30292:SF0">
    <property type="entry name" value="5-OXOPROLINASE SUBUNIT A"/>
    <property type="match status" value="1"/>
</dbReference>
<accession>A0ABV7L475</accession>
<name>A0ABV7L475_9PROT</name>
<dbReference type="CDD" id="cd11665">
    <property type="entry name" value="LamB_like"/>
    <property type="match status" value="1"/>
</dbReference>
<comment type="caution">
    <text evidence="1">The sequence shown here is derived from an EMBL/GenBank/DDBJ whole genome shotgun (WGS) entry which is preliminary data.</text>
</comment>
<dbReference type="InterPro" id="IPR011330">
    <property type="entry name" value="Glyco_hydro/deAcase_b/a-brl"/>
</dbReference>
<dbReference type="Pfam" id="PF03746">
    <property type="entry name" value="LamB_YcsF"/>
    <property type="match status" value="1"/>
</dbReference>
<protein>
    <submittedName>
        <fullName evidence="1">LamB/YcsF family protein</fullName>
    </submittedName>
</protein>
<dbReference type="Proteomes" id="UP001595528">
    <property type="component" value="Unassembled WGS sequence"/>
</dbReference>